<reference evidence="1 2" key="1">
    <citation type="journal article" date="2012" name="BMC Genomics">
        <title>Genomic basis of broad host range and environmental adaptability of Rhizobium tropici CIAT 899 and Rhizobium sp. PRF 81 which are used in inoculants for common bean (Phaseolus vulgaris L.).</title>
        <authorList>
            <person name="Ormeno-Orrillo E."/>
            <person name="Menna P."/>
            <person name="Almeida L.G."/>
            <person name="Ollero F.J."/>
            <person name="Nicolas M.F."/>
            <person name="Pains Rodrigues E."/>
            <person name="Shigueyoshi Nakatani A."/>
            <person name="Silva Batista J.S."/>
            <person name="Oliveira Chueire L.M."/>
            <person name="Souza R.C."/>
            <person name="Ribeiro Vasconcelos A.T."/>
            <person name="Megias M."/>
            <person name="Hungria M."/>
            <person name="Martinez-Romero E."/>
        </authorList>
    </citation>
    <scope>NUCLEOTIDE SEQUENCE [LARGE SCALE GENOMIC DNA]</scope>
    <source>
        <strain evidence="1 2">PRF 81</strain>
    </source>
</reference>
<gene>
    <name evidence="1" type="ORF">RHSP_01129</name>
</gene>
<organism evidence="1 2">
    <name type="scientific">Rhizobium freirei PRF 81</name>
    <dbReference type="NCBI Taxonomy" id="363754"/>
    <lineage>
        <taxon>Bacteria</taxon>
        <taxon>Pseudomonadati</taxon>
        <taxon>Pseudomonadota</taxon>
        <taxon>Alphaproteobacteria</taxon>
        <taxon>Hyphomicrobiales</taxon>
        <taxon>Rhizobiaceae</taxon>
        <taxon>Rhizobium/Agrobacterium group</taxon>
        <taxon>Rhizobium</taxon>
    </lineage>
</organism>
<sequence length="98" mass="10519">MEIEIKGKIPQDPRERVLAIEAVAQAICQNVNADPADCIMMLLTAAVHIQSKYSKDSAKDNITVLAGCLGHATVAAEGFFKLRPVSATLRAKLAQEEA</sequence>
<comment type="caution">
    <text evidence="1">The sequence shown here is derived from an EMBL/GenBank/DDBJ whole genome shotgun (WGS) entry which is preliminary data.</text>
</comment>
<name>N6VDI9_9HYPH</name>
<dbReference type="STRING" id="363754.RHSP_01129"/>
<dbReference type="EMBL" id="AQHN01000011">
    <property type="protein sequence ID" value="ENN89112.1"/>
    <property type="molecule type" value="Genomic_DNA"/>
</dbReference>
<dbReference type="RefSeq" id="WP_004110160.1">
    <property type="nucleotide sequence ID" value="NZ_AQHN01000011.1"/>
</dbReference>
<dbReference type="PATRIC" id="fig|363754.4.peg.1143"/>
<dbReference type="Proteomes" id="UP000012429">
    <property type="component" value="Unassembled WGS sequence"/>
</dbReference>
<protein>
    <submittedName>
        <fullName evidence="1">Uncharacterized protein</fullName>
    </submittedName>
</protein>
<proteinExistence type="predicted"/>
<accession>N6VDI9</accession>
<evidence type="ECO:0000313" key="1">
    <source>
        <dbReference type="EMBL" id="ENN89112.1"/>
    </source>
</evidence>
<dbReference type="AlphaFoldDB" id="N6VDI9"/>
<dbReference type="OrthoDB" id="8394937at2"/>
<evidence type="ECO:0000313" key="2">
    <source>
        <dbReference type="Proteomes" id="UP000012429"/>
    </source>
</evidence>
<keyword evidence="2" id="KW-1185">Reference proteome</keyword>